<dbReference type="PANTHER" id="PTHR12216:SF4">
    <property type="entry name" value="UROCANATE HYDRATASE"/>
    <property type="match status" value="1"/>
</dbReference>
<feature type="binding site" evidence="10">
    <location>
        <position position="332"/>
    </location>
    <ligand>
        <name>NAD(+)</name>
        <dbReference type="ChEBI" id="CHEBI:57540"/>
    </ligand>
</feature>
<evidence type="ECO:0000256" key="1">
    <source>
        <dbReference type="ARBA" id="ARBA00004794"/>
    </source>
</evidence>
<feature type="binding site" evidence="10">
    <location>
        <position position="212"/>
    </location>
    <ligand>
        <name>NAD(+)</name>
        <dbReference type="ChEBI" id="CHEBI:57540"/>
    </ligand>
</feature>
<evidence type="ECO:0000259" key="14">
    <source>
        <dbReference type="Pfam" id="PF17392"/>
    </source>
</evidence>
<accession>A0A498C976</accession>
<protein>
    <recommendedName>
        <fullName evidence="3 10">Urocanate hydratase</fullName>
        <shortName evidence="10">Urocanase</shortName>
        <ecNumber evidence="3 10">4.2.1.49</ecNumber>
    </recommendedName>
    <alternativeName>
        <fullName evidence="7 10">Imidazolonepropionate hydrolase</fullName>
    </alternativeName>
</protein>
<feature type="domain" description="Urocanase C-terminal" evidence="14">
    <location>
        <begin position="361"/>
        <end position="555"/>
    </location>
</feature>
<dbReference type="InterPro" id="IPR023636">
    <property type="entry name" value="Urocanase_CS"/>
</dbReference>
<keyword evidence="10" id="KW-0963">Cytoplasm</keyword>
<comment type="catalytic activity">
    <reaction evidence="8 10">
        <text>4-imidazolone-5-propanoate = trans-urocanate + H2O</text>
        <dbReference type="Rhea" id="RHEA:13101"/>
        <dbReference type="ChEBI" id="CHEBI:15377"/>
        <dbReference type="ChEBI" id="CHEBI:17771"/>
        <dbReference type="ChEBI" id="CHEBI:77893"/>
        <dbReference type="EC" id="4.2.1.49"/>
    </reaction>
</comment>
<feature type="active site" evidence="10">
    <location>
        <position position="420"/>
    </location>
</feature>
<feature type="binding site" evidence="10">
    <location>
        <position position="502"/>
    </location>
    <ligand>
        <name>NAD(+)</name>
        <dbReference type="ChEBI" id="CHEBI:57540"/>
    </ligand>
</feature>
<dbReference type="InterPro" id="IPR035085">
    <property type="entry name" value="Urocanase_Rossmann-like"/>
</dbReference>
<dbReference type="PROSITE" id="PS01233">
    <property type="entry name" value="UROCANASE"/>
    <property type="match status" value="1"/>
</dbReference>
<dbReference type="EC" id="4.2.1.49" evidence="3 10"/>
<dbReference type="InterPro" id="IPR055351">
    <property type="entry name" value="Urocanase"/>
</dbReference>
<comment type="caution">
    <text evidence="15">The sequence shown here is derived from an EMBL/GenBank/DDBJ whole genome shotgun (WGS) entry which is preliminary data.</text>
</comment>
<name>A0A498C976_9MICO</name>
<dbReference type="PIRSF" id="PIRSF001423">
    <property type="entry name" value="Urocanate_hydrat"/>
    <property type="match status" value="1"/>
</dbReference>
<dbReference type="GO" id="GO:0019557">
    <property type="term" value="P:L-histidine catabolic process to glutamate and formate"/>
    <property type="evidence" value="ECO:0007669"/>
    <property type="project" value="UniProtKB-UniPathway"/>
</dbReference>
<dbReference type="InterPro" id="IPR038364">
    <property type="entry name" value="Urocanase_central_sf"/>
</dbReference>
<keyword evidence="5 10" id="KW-0520">NAD</keyword>
<feature type="binding site" evidence="10">
    <location>
        <position position="207"/>
    </location>
    <ligand>
        <name>NAD(+)</name>
        <dbReference type="ChEBI" id="CHEBI:57540"/>
    </ligand>
</feature>
<dbReference type="NCBIfam" id="TIGR01228">
    <property type="entry name" value="hutU"/>
    <property type="match status" value="1"/>
</dbReference>
<evidence type="ECO:0000256" key="7">
    <source>
        <dbReference type="ARBA" id="ARBA00031640"/>
    </source>
</evidence>
<evidence type="ECO:0000256" key="5">
    <source>
        <dbReference type="ARBA" id="ARBA00023027"/>
    </source>
</evidence>
<feature type="binding site" evidence="10">
    <location>
        <begin position="57"/>
        <end position="58"/>
    </location>
    <ligand>
        <name>NAD(+)</name>
        <dbReference type="ChEBI" id="CHEBI:57540"/>
    </ligand>
</feature>
<dbReference type="GO" id="GO:0016153">
    <property type="term" value="F:urocanate hydratase activity"/>
    <property type="evidence" value="ECO:0007669"/>
    <property type="project" value="UniProtKB-UniRule"/>
</dbReference>
<evidence type="ECO:0000313" key="15">
    <source>
        <dbReference type="EMBL" id="RLK48891.1"/>
    </source>
</evidence>
<dbReference type="GO" id="GO:0019556">
    <property type="term" value="P:L-histidine catabolic process to glutamate and formamide"/>
    <property type="evidence" value="ECO:0007669"/>
    <property type="project" value="UniProtKB-UniPathway"/>
</dbReference>
<evidence type="ECO:0000256" key="3">
    <source>
        <dbReference type="ARBA" id="ARBA00011992"/>
    </source>
</evidence>
<evidence type="ECO:0000256" key="11">
    <source>
        <dbReference type="SAM" id="MobiDB-lite"/>
    </source>
</evidence>
<dbReference type="UniPathway" id="UPA00379">
    <property type="reaction ID" value="UER00550"/>
</dbReference>
<dbReference type="EMBL" id="RCDB01000002">
    <property type="protein sequence ID" value="RLK48891.1"/>
    <property type="molecule type" value="Genomic_DNA"/>
</dbReference>
<sequence>MTTSEEPRISEEPRTVRAQRGGERTARSWGAEAAKRMLMNNLDPDVAEHPEDLVVYGGTGRAARSWEAFDAIVRTLDELEPDETLLVQSGKPVGVFRTHEWAPRVLIANSNLVGDWATWPEFRRLEQLGLTMYGQMTAGSWIYIGTQGILQGTYETFAAVARTLRTPGGESRESLAGTLTLTAGCGGMGGAQPLAVTMNEGVVLIVDVDASRLERRVAHGYLDEFTDDLDAALARVLSAKEQGIALSVGLVGNAAELFPELLARGVPVDVVTDQTSAHDPLAYLPVGVSPDEWRTLAEADPDAFTERARASMAQHVAAMVGFQDAGAAVFDYGNSLRREAELGGCARAFAFPGFVPAYIRPLFAEGKGPFRWVALSGDPADIAATDRAVKELFPHDAALHRWLDKAGAKVHFEGLPARICWLGYQERHLAGLRFNEMVASGELAGPIVIGRDHLDAGSVASPYRETEAMADGSDAIADWPLLNALLNTASGASWVSLHHGGGVGIGRSIHAGQVTVADGSALAAEKLARVLVNDPGTGVMRHVDAGYDRAREVARERGLKVPMP</sequence>
<dbReference type="NCBIfam" id="NF003820">
    <property type="entry name" value="PRK05414.1"/>
    <property type="match status" value="1"/>
</dbReference>
<dbReference type="HAMAP" id="MF_00577">
    <property type="entry name" value="HutU"/>
    <property type="match status" value="1"/>
</dbReference>
<evidence type="ECO:0000256" key="8">
    <source>
        <dbReference type="ARBA" id="ARBA00047623"/>
    </source>
</evidence>
<comment type="similarity">
    <text evidence="2 10">Belongs to the urocanase family.</text>
</comment>
<dbReference type="Gene3D" id="3.40.50.10730">
    <property type="entry name" value="Urocanase like domains"/>
    <property type="match status" value="1"/>
</dbReference>
<dbReference type="PANTHER" id="PTHR12216">
    <property type="entry name" value="UROCANATE HYDRATASE"/>
    <property type="match status" value="1"/>
</dbReference>
<comment type="subcellular location">
    <subcellularLocation>
        <location evidence="10">Cytoplasm</location>
    </subcellularLocation>
</comment>
<comment type="pathway">
    <text evidence="1 10">Amino-acid degradation; L-histidine degradation into L-glutamate; N-formimidoyl-L-glutamate from L-histidine: step 2/3.</text>
</comment>
<reference evidence="15 16" key="1">
    <citation type="journal article" date="2015" name="Stand. Genomic Sci.">
        <title>Genomic Encyclopedia of Bacterial and Archaeal Type Strains, Phase III: the genomes of soil and plant-associated and newly described type strains.</title>
        <authorList>
            <person name="Whitman W.B."/>
            <person name="Woyke T."/>
            <person name="Klenk H.P."/>
            <person name="Zhou Y."/>
            <person name="Lilburn T.G."/>
            <person name="Beck B.J."/>
            <person name="De Vos P."/>
            <person name="Vandamme P."/>
            <person name="Eisen J.A."/>
            <person name="Garrity G."/>
            <person name="Hugenholtz P."/>
            <person name="Kyrpides N.C."/>
        </authorList>
    </citation>
    <scope>NUCLEOTIDE SEQUENCE [LARGE SCALE GENOMIC DNA]</scope>
    <source>
        <strain evidence="15 16">S2T63</strain>
    </source>
</reference>
<keyword evidence="4 10" id="KW-0369">Histidine metabolism</keyword>
<evidence type="ECO:0000259" key="12">
    <source>
        <dbReference type="Pfam" id="PF01175"/>
    </source>
</evidence>
<dbReference type="InterPro" id="IPR023637">
    <property type="entry name" value="Urocanase-like"/>
</dbReference>
<evidence type="ECO:0000256" key="4">
    <source>
        <dbReference type="ARBA" id="ARBA00022808"/>
    </source>
</evidence>
<evidence type="ECO:0000259" key="13">
    <source>
        <dbReference type="Pfam" id="PF17391"/>
    </source>
</evidence>
<keyword evidence="6 10" id="KW-0456">Lyase</keyword>
<dbReference type="InterPro" id="IPR036190">
    <property type="entry name" value="Urocanase_sf"/>
</dbReference>
<feature type="compositionally biased region" description="Basic and acidic residues" evidence="11">
    <location>
        <begin position="1"/>
        <end position="26"/>
    </location>
</feature>
<dbReference type="InterPro" id="IPR035400">
    <property type="entry name" value="Urocanase_N"/>
</dbReference>
<dbReference type="AlphaFoldDB" id="A0A498C976"/>
<evidence type="ECO:0000256" key="10">
    <source>
        <dbReference type="HAMAP-Rule" id="MF_00577"/>
    </source>
</evidence>
<comment type="function">
    <text evidence="9 10">Catalyzes the conversion of urocanate to 4-imidazolone-5-propionate.</text>
</comment>
<evidence type="ECO:0000256" key="6">
    <source>
        <dbReference type="ARBA" id="ARBA00023239"/>
    </source>
</evidence>
<dbReference type="Proteomes" id="UP000273158">
    <property type="component" value="Unassembled WGS sequence"/>
</dbReference>
<feature type="binding site" evidence="10">
    <location>
        <begin position="187"/>
        <end position="189"/>
    </location>
    <ligand>
        <name>NAD(+)</name>
        <dbReference type="ChEBI" id="CHEBI:57540"/>
    </ligand>
</feature>
<dbReference type="RefSeq" id="WP_121057917.1">
    <property type="nucleotide sequence ID" value="NZ_RCDB01000002.1"/>
</dbReference>
<dbReference type="Pfam" id="PF01175">
    <property type="entry name" value="Urocanase"/>
    <property type="match status" value="1"/>
</dbReference>
<evidence type="ECO:0000313" key="16">
    <source>
        <dbReference type="Proteomes" id="UP000273158"/>
    </source>
</evidence>
<dbReference type="OrthoDB" id="9764874at2"/>
<dbReference type="SUPFAM" id="SSF111326">
    <property type="entry name" value="Urocanase"/>
    <property type="match status" value="1"/>
</dbReference>
<proteinExistence type="inferred from homology"/>
<feature type="binding site" evidence="10">
    <location>
        <begin position="283"/>
        <end position="284"/>
    </location>
    <ligand>
        <name>NAD(+)</name>
        <dbReference type="ChEBI" id="CHEBI:57540"/>
    </ligand>
</feature>
<dbReference type="FunFam" id="3.40.50.10730:FF:000001">
    <property type="entry name" value="Urocanate hydratase"/>
    <property type="match status" value="1"/>
</dbReference>
<organism evidence="15 16">
    <name type="scientific">Microbacterium telephonicum</name>
    <dbReference type="NCBI Taxonomy" id="1714841"/>
    <lineage>
        <taxon>Bacteria</taxon>
        <taxon>Bacillati</taxon>
        <taxon>Actinomycetota</taxon>
        <taxon>Actinomycetes</taxon>
        <taxon>Micrococcales</taxon>
        <taxon>Microbacteriaceae</taxon>
        <taxon>Microbacterium</taxon>
    </lineage>
</organism>
<gene>
    <name evidence="10" type="primary">hutU</name>
    <name evidence="15" type="ORF">C7474_1017</name>
</gene>
<dbReference type="Gene3D" id="3.40.1770.10">
    <property type="entry name" value="Urocanase superfamily"/>
    <property type="match status" value="1"/>
</dbReference>
<feature type="binding site" evidence="10">
    <location>
        <position position="135"/>
    </location>
    <ligand>
        <name>NAD(+)</name>
        <dbReference type="ChEBI" id="CHEBI:57540"/>
    </ligand>
</feature>
<dbReference type="InterPro" id="IPR035401">
    <property type="entry name" value="Urocanase_C"/>
</dbReference>
<feature type="domain" description="Urocanase N-terminal" evidence="13">
    <location>
        <begin position="16"/>
        <end position="142"/>
    </location>
</feature>
<feature type="domain" description="Urocanase Rossmann-like" evidence="12">
    <location>
        <begin position="145"/>
        <end position="358"/>
    </location>
</feature>
<feature type="region of interest" description="Disordered" evidence="11">
    <location>
        <begin position="1"/>
        <end position="29"/>
    </location>
</feature>
<evidence type="ECO:0000256" key="2">
    <source>
        <dbReference type="ARBA" id="ARBA00007578"/>
    </source>
</evidence>
<keyword evidence="16" id="KW-1185">Reference proteome</keyword>
<feature type="binding site" evidence="10">
    <location>
        <begin position="253"/>
        <end position="254"/>
    </location>
    <ligand>
        <name>NAD(+)</name>
        <dbReference type="ChEBI" id="CHEBI:57540"/>
    </ligand>
</feature>
<evidence type="ECO:0000256" key="9">
    <source>
        <dbReference type="ARBA" id="ARBA00056569"/>
    </source>
</evidence>
<feature type="binding site" evidence="10">
    <location>
        <begin position="274"/>
        <end position="278"/>
    </location>
    <ligand>
        <name>NAD(+)</name>
        <dbReference type="ChEBI" id="CHEBI:57540"/>
    </ligand>
</feature>
<dbReference type="Pfam" id="PF17392">
    <property type="entry name" value="Urocanase_C"/>
    <property type="match status" value="1"/>
</dbReference>
<dbReference type="Pfam" id="PF17391">
    <property type="entry name" value="Urocanase_N"/>
    <property type="match status" value="1"/>
</dbReference>
<dbReference type="GO" id="GO:0005737">
    <property type="term" value="C:cytoplasm"/>
    <property type="evidence" value="ECO:0007669"/>
    <property type="project" value="UniProtKB-SubCell"/>
</dbReference>
<comment type="cofactor">
    <cofactor evidence="10">
        <name>NAD(+)</name>
        <dbReference type="ChEBI" id="CHEBI:57540"/>
    </cofactor>
    <text evidence="10">Binds 1 NAD(+) per subunit.</text>
</comment>